<gene>
    <name evidence="1" type="ORF">KJ970_19300</name>
</gene>
<reference evidence="1" key="1">
    <citation type="submission" date="2021-05" db="EMBL/GenBank/DDBJ databases">
        <title>Energy efficiency and biological interactions define the core microbiome of deep oligotrophic groundwater.</title>
        <authorList>
            <person name="Mehrshad M."/>
            <person name="Lopez-Fernandez M."/>
            <person name="Bell E."/>
            <person name="Bernier-Latmani R."/>
            <person name="Bertilsson S."/>
            <person name="Dopson M."/>
        </authorList>
    </citation>
    <scope>NUCLEOTIDE SEQUENCE</scope>
    <source>
        <strain evidence="1">Modern_marine.mb.64</strain>
    </source>
</reference>
<proteinExistence type="predicted"/>
<evidence type="ECO:0000313" key="2">
    <source>
        <dbReference type="Proteomes" id="UP000777784"/>
    </source>
</evidence>
<protein>
    <submittedName>
        <fullName evidence="1">Uncharacterized protein</fullName>
    </submittedName>
</protein>
<accession>A0A948WET9</accession>
<dbReference type="Proteomes" id="UP000777784">
    <property type="component" value="Unassembled WGS sequence"/>
</dbReference>
<organism evidence="1 2">
    <name type="scientific">Eiseniibacteriota bacterium</name>
    <dbReference type="NCBI Taxonomy" id="2212470"/>
    <lineage>
        <taxon>Bacteria</taxon>
        <taxon>Candidatus Eiseniibacteriota</taxon>
    </lineage>
</organism>
<evidence type="ECO:0000313" key="1">
    <source>
        <dbReference type="EMBL" id="MBU2693068.1"/>
    </source>
</evidence>
<comment type="caution">
    <text evidence="1">The sequence shown here is derived from an EMBL/GenBank/DDBJ whole genome shotgun (WGS) entry which is preliminary data.</text>
</comment>
<sequence>MKSVISNTASLAGTVSFDLLGSELGGDVESALQAALEAGVVFPQNNNPLSIFREALATSIRAIEKHNRGPLFQEFLLKGPYEETGPIPPDLIGERLSDTEVASVITFIYSYMVNCFKGAITELLAAKACMHLFQQLRREKKLPAKARLYAGDVVGVHRPKGRGILKGADLYIMIKDPSANTVSDIVVAGVVEVKSYFQSAHRLREQIDQHLRRSKHGLRVNGKDYFNGHVHVGFGSRQKVLRITVLPSDWRLPREFRYETSSRGSLLHVDPGMPNRNDDKIIMTGDDEWRITLRWSKEALAQAAYEMTFWYMGKVGEAIYSRERPKGWKVMSANEAGRNAAKMMLYYAILRCRTPRENQRAIALYNTYGFGYALGMNYRNAKGRREILWTEDLYEIISAGKTNSGCSLS</sequence>
<dbReference type="EMBL" id="JAHJDP010000109">
    <property type="protein sequence ID" value="MBU2693068.1"/>
    <property type="molecule type" value="Genomic_DNA"/>
</dbReference>
<dbReference type="AlphaFoldDB" id="A0A948WET9"/>
<name>A0A948WET9_UNCEI</name>